<dbReference type="Proteomes" id="UP001264156">
    <property type="component" value="Unassembled WGS sequence"/>
</dbReference>
<comment type="caution">
    <text evidence="2">The sequence shown here is derived from an EMBL/GenBank/DDBJ whole genome shotgun (WGS) entry which is preliminary data.</text>
</comment>
<dbReference type="RefSeq" id="WP_310535553.1">
    <property type="nucleotide sequence ID" value="NZ_JAVKVN010000010.1"/>
</dbReference>
<feature type="region of interest" description="Disordered" evidence="1">
    <location>
        <begin position="1"/>
        <end position="22"/>
    </location>
</feature>
<protein>
    <submittedName>
        <fullName evidence="2">Uncharacterized protein</fullName>
    </submittedName>
</protein>
<proteinExistence type="predicted"/>
<evidence type="ECO:0000313" key="3">
    <source>
        <dbReference type="Proteomes" id="UP001264156"/>
    </source>
</evidence>
<evidence type="ECO:0000256" key="1">
    <source>
        <dbReference type="SAM" id="MobiDB-lite"/>
    </source>
</evidence>
<reference evidence="3" key="1">
    <citation type="submission" date="2023-07" db="EMBL/GenBank/DDBJ databases">
        <title>Glyphosate-induced phosphonatase operons in soil bacteria of genus Achromobacter.</title>
        <authorList>
            <person name="Epiktetov D.O."/>
            <person name="Sviridov A.V."/>
            <person name="Tarlachkov S.V."/>
            <person name="Shushkova T.V."/>
            <person name="Toropygin I.Y."/>
            <person name="Leontievsky A."/>
        </authorList>
    </citation>
    <scope>NUCLEOTIDE SEQUENCE [LARGE SCALE GENOMIC DNA]</scope>
    <source>
        <strain evidence="3">Kg 16</strain>
    </source>
</reference>
<dbReference type="EMBL" id="JAVKVN010000010">
    <property type="protein sequence ID" value="MDR7948292.1"/>
    <property type="molecule type" value="Genomic_DNA"/>
</dbReference>
<name>A0ABU2DJV2_ACHAE</name>
<organism evidence="2 3">
    <name type="scientific">Achromobacter aegrifaciens</name>
    <dbReference type="NCBI Taxonomy" id="1287736"/>
    <lineage>
        <taxon>Bacteria</taxon>
        <taxon>Pseudomonadati</taxon>
        <taxon>Pseudomonadota</taxon>
        <taxon>Betaproteobacteria</taxon>
        <taxon>Burkholderiales</taxon>
        <taxon>Alcaligenaceae</taxon>
        <taxon>Achromobacter</taxon>
    </lineage>
</organism>
<accession>A0ABU2DJV2</accession>
<sequence length="149" mass="16589">MRSHSCFSPAMNGRQRDPNARDERFLLPQPVMLTTVDPQSGKGKGLSLPNPVHAAIAECRASALRAWRNYCGLSMQSLRYRTNAYMSTATLDAFDTGNAMFCEWTVGVLAEALHVEPWQLLMAQAVSIEHRDHAEPHDGPARVSRRHCA</sequence>
<evidence type="ECO:0000313" key="2">
    <source>
        <dbReference type="EMBL" id="MDR7948292.1"/>
    </source>
</evidence>
<keyword evidence="3" id="KW-1185">Reference proteome</keyword>
<gene>
    <name evidence="2" type="ORF">RIU57_24450</name>
</gene>